<reference evidence="1" key="1">
    <citation type="submission" date="2007-04" db="EMBL/GenBank/DDBJ databases">
        <authorList>
            <person name="Noh E.W."/>
            <person name="Lee J.S."/>
            <person name="Choi Y.I."/>
            <person name="Han M.S."/>
            <person name="Yi Y.S."/>
            <person name="Han S.U."/>
        </authorList>
    </citation>
    <scope>NUCLEOTIDE SEQUENCE</scope>
</reference>
<geneLocation type="chloroplast" evidence="1"/>
<evidence type="ECO:0000313" key="1">
    <source>
        <dbReference type="EMBL" id="ABP35339.1"/>
    </source>
</evidence>
<name>A4QM17_PINKO</name>
<keyword evidence="1" id="KW-0934">Plastid</keyword>
<dbReference type="GeneID" id="5048424"/>
<protein>
    <submittedName>
        <fullName evidence="1">ORF111</fullName>
    </submittedName>
</protein>
<sequence>MYDPRVSYSNSLVNEQMDLLISHISSNVSSVTFRNAKVDHSFPFQLCTMVNSSLIISMMKSLFFREHDPYGYSRYNLGCFNGSFYIFPFTRSMGEKWAIMVMLKNQLLRHA</sequence>
<dbReference type="EMBL" id="AY228468">
    <property type="protein sequence ID" value="ABP35339.1"/>
    <property type="molecule type" value="Genomic_DNA"/>
</dbReference>
<keyword evidence="1" id="KW-0150">Chloroplast</keyword>
<dbReference type="RefSeq" id="YP_001152093.1">
    <property type="nucleotide sequence ID" value="NC_004677.2"/>
</dbReference>
<organism evidence="1">
    <name type="scientific">Pinus koraiensis</name>
    <name type="common">Korean pine</name>
    <dbReference type="NCBI Taxonomy" id="88728"/>
    <lineage>
        <taxon>Eukaryota</taxon>
        <taxon>Viridiplantae</taxon>
        <taxon>Streptophyta</taxon>
        <taxon>Embryophyta</taxon>
        <taxon>Tracheophyta</taxon>
        <taxon>Spermatophyta</taxon>
        <taxon>Pinopsida</taxon>
        <taxon>Pinidae</taxon>
        <taxon>Conifers I</taxon>
        <taxon>Pinales</taxon>
        <taxon>Pinaceae</taxon>
        <taxon>Pinus</taxon>
        <taxon>Pinus subgen. Strobus</taxon>
    </lineage>
</organism>
<dbReference type="AlphaFoldDB" id="A4QM17"/>
<accession>A4QM17</accession>
<proteinExistence type="predicted"/>